<feature type="binding site" evidence="6">
    <location>
        <position position="4"/>
    </location>
    <ligand>
        <name>Mg(2+)</name>
        <dbReference type="ChEBI" id="CHEBI:18420"/>
    </ligand>
</feature>
<keyword evidence="1 6" id="KW-1277">Toxin-antitoxin system</keyword>
<keyword evidence="9" id="KW-1185">Reference proteome</keyword>
<keyword evidence="5 6" id="KW-0460">Magnesium</keyword>
<dbReference type="EMBL" id="CP041692">
    <property type="protein sequence ID" value="QDP95251.1"/>
    <property type="molecule type" value="Genomic_DNA"/>
</dbReference>
<comment type="function">
    <text evidence="6">Toxic component of a toxin-antitoxin (TA) system. An RNase.</text>
</comment>
<accession>A0A516PWB7</accession>
<dbReference type="Gene3D" id="3.40.50.1010">
    <property type="entry name" value="5'-nuclease"/>
    <property type="match status" value="1"/>
</dbReference>
<evidence type="ECO:0000256" key="6">
    <source>
        <dbReference type="HAMAP-Rule" id="MF_00265"/>
    </source>
</evidence>
<keyword evidence="2 6" id="KW-0540">Nuclease</keyword>
<dbReference type="CDD" id="cd18678">
    <property type="entry name" value="PIN_MtVapC25_VapC33-like"/>
    <property type="match status" value="1"/>
</dbReference>
<evidence type="ECO:0000256" key="3">
    <source>
        <dbReference type="ARBA" id="ARBA00022723"/>
    </source>
</evidence>
<comment type="cofactor">
    <cofactor evidence="6">
        <name>Mg(2+)</name>
        <dbReference type="ChEBI" id="CHEBI:18420"/>
    </cofactor>
</comment>
<name>A0A516PWB7_9ACTN</name>
<dbReference type="EC" id="3.1.-.-" evidence="6"/>
<dbReference type="GO" id="GO:0004540">
    <property type="term" value="F:RNA nuclease activity"/>
    <property type="evidence" value="ECO:0007669"/>
    <property type="project" value="InterPro"/>
</dbReference>
<proteinExistence type="inferred from homology"/>
<evidence type="ECO:0000256" key="5">
    <source>
        <dbReference type="ARBA" id="ARBA00022842"/>
    </source>
</evidence>
<reference evidence="8 9" key="1">
    <citation type="submission" date="2019-07" db="EMBL/GenBank/DDBJ databases">
        <title>Microlunatus dokdonensis sp. nov. isolated from the rhizospheric soil of the wild plant Elymus tsukushiensis.</title>
        <authorList>
            <person name="Ghim S.-Y."/>
            <person name="Hwang Y.-J."/>
            <person name="Son J.-S."/>
            <person name="Shin J.-H."/>
        </authorList>
    </citation>
    <scope>NUCLEOTIDE SEQUENCE [LARGE SCALE GENOMIC DNA]</scope>
    <source>
        <strain evidence="8 9">KUDC0627</strain>
    </source>
</reference>
<evidence type="ECO:0000256" key="1">
    <source>
        <dbReference type="ARBA" id="ARBA00022649"/>
    </source>
</evidence>
<dbReference type="InterPro" id="IPR002716">
    <property type="entry name" value="PIN_dom"/>
</dbReference>
<dbReference type="GO" id="GO:0000287">
    <property type="term" value="F:magnesium ion binding"/>
    <property type="evidence" value="ECO:0007669"/>
    <property type="project" value="UniProtKB-UniRule"/>
</dbReference>
<dbReference type="Pfam" id="PF01850">
    <property type="entry name" value="PIN"/>
    <property type="match status" value="1"/>
</dbReference>
<sequence>MIVDANILLYAVDTSSRFHSRARDWLEEAFNGVERVGLPWVSLTAFLRIATHPRASENPLSVEDAWQYVDDWLAAEMTWIPMPTEAHADVLRRLIIEGDLRGNLITDAQLAALCIQYGVQICSADSDFARFAEVDWINPFAV</sequence>
<dbReference type="AlphaFoldDB" id="A0A516PWB7"/>
<dbReference type="GO" id="GO:0016788">
    <property type="term" value="F:hydrolase activity, acting on ester bonds"/>
    <property type="evidence" value="ECO:0007669"/>
    <property type="project" value="InterPro"/>
</dbReference>
<dbReference type="GO" id="GO:0090729">
    <property type="term" value="F:toxin activity"/>
    <property type="evidence" value="ECO:0007669"/>
    <property type="project" value="UniProtKB-KW"/>
</dbReference>
<dbReference type="SUPFAM" id="SSF88723">
    <property type="entry name" value="PIN domain-like"/>
    <property type="match status" value="1"/>
</dbReference>
<gene>
    <name evidence="6" type="primary">vapC</name>
    <name evidence="8" type="ORF">FOE78_04395</name>
</gene>
<evidence type="ECO:0000256" key="2">
    <source>
        <dbReference type="ARBA" id="ARBA00022722"/>
    </source>
</evidence>
<dbReference type="GO" id="GO:0045926">
    <property type="term" value="P:negative regulation of growth"/>
    <property type="evidence" value="ECO:0007669"/>
    <property type="project" value="UniProtKB-ARBA"/>
</dbReference>
<dbReference type="HAMAP" id="MF_00265">
    <property type="entry name" value="VapC_Nob1"/>
    <property type="match status" value="1"/>
</dbReference>
<dbReference type="OrthoDB" id="556169at2"/>
<dbReference type="InterPro" id="IPR029060">
    <property type="entry name" value="PIN-like_dom_sf"/>
</dbReference>
<protein>
    <recommendedName>
        <fullName evidence="6">Ribonuclease VapC</fullName>
        <shortName evidence="6">RNase VapC</shortName>
        <ecNumber evidence="6">3.1.-.-</ecNumber>
    </recommendedName>
    <alternativeName>
        <fullName evidence="6">Toxin VapC</fullName>
    </alternativeName>
</protein>
<feature type="domain" description="PIN" evidence="7">
    <location>
        <begin position="1"/>
        <end position="133"/>
    </location>
</feature>
<dbReference type="Proteomes" id="UP000319263">
    <property type="component" value="Chromosome"/>
</dbReference>
<dbReference type="InterPro" id="IPR022907">
    <property type="entry name" value="VapC_family"/>
</dbReference>
<keyword evidence="4 6" id="KW-0378">Hydrolase</keyword>
<dbReference type="NCBIfam" id="TIGR00028">
    <property type="entry name" value="Mtu_PIN_fam"/>
    <property type="match status" value="1"/>
</dbReference>
<feature type="binding site" evidence="6">
    <location>
        <position position="107"/>
    </location>
    <ligand>
        <name>Mg(2+)</name>
        <dbReference type="ChEBI" id="CHEBI:18420"/>
    </ligand>
</feature>
<evidence type="ECO:0000313" key="8">
    <source>
        <dbReference type="EMBL" id="QDP95251.1"/>
    </source>
</evidence>
<organism evidence="8 9">
    <name type="scientific">Microlunatus elymi</name>
    <dbReference type="NCBI Taxonomy" id="2596828"/>
    <lineage>
        <taxon>Bacteria</taxon>
        <taxon>Bacillati</taxon>
        <taxon>Actinomycetota</taxon>
        <taxon>Actinomycetes</taxon>
        <taxon>Propionibacteriales</taxon>
        <taxon>Propionibacteriaceae</taxon>
        <taxon>Microlunatus</taxon>
    </lineage>
</organism>
<keyword evidence="6" id="KW-0800">Toxin</keyword>
<evidence type="ECO:0000256" key="4">
    <source>
        <dbReference type="ARBA" id="ARBA00022801"/>
    </source>
</evidence>
<dbReference type="RefSeq" id="WP_143985232.1">
    <property type="nucleotide sequence ID" value="NZ_CP041692.1"/>
</dbReference>
<evidence type="ECO:0000259" key="7">
    <source>
        <dbReference type="Pfam" id="PF01850"/>
    </source>
</evidence>
<dbReference type="InterPro" id="IPR006226">
    <property type="entry name" value="Mtu_PIN"/>
</dbReference>
<keyword evidence="3 6" id="KW-0479">Metal-binding</keyword>
<dbReference type="KEGG" id="mik:FOE78_04395"/>
<evidence type="ECO:0000313" key="9">
    <source>
        <dbReference type="Proteomes" id="UP000319263"/>
    </source>
</evidence>
<comment type="similarity">
    <text evidence="6">Belongs to the PINc/VapC protein family.</text>
</comment>